<gene>
    <name evidence="2" type="ORF">PPENT_87.1.T0170359</name>
</gene>
<dbReference type="EMBL" id="CAJJDO010000017">
    <property type="protein sequence ID" value="CAD8148216.1"/>
    <property type="molecule type" value="Genomic_DNA"/>
</dbReference>
<organism evidence="2 3">
    <name type="scientific">Paramecium pentaurelia</name>
    <dbReference type="NCBI Taxonomy" id="43138"/>
    <lineage>
        <taxon>Eukaryota</taxon>
        <taxon>Sar</taxon>
        <taxon>Alveolata</taxon>
        <taxon>Ciliophora</taxon>
        <taxon>Intramacronucleata</taxon>
        <taxon>Oligohymenophorea</taxon>
        <taxon>Peniculida</taxon>
        <taxon>Parameciidae</taxon>
        <taxon>Paramecium</taxon>
    </lineage>
</organism>
<accession>A0A8S1TAE3</accession>
<sequence>MKRKLYKIIINFSQLLNFLLPNSKPYLKATQYYRSQVIKRRMLSQIFLKILQFLNAYGFTGALIEQLQNKLNQTEQKFLLLEITMILAKKLQMSQRISSWIVFRKVQNYNNKKDQMQIKFEKISESLRNCQVNQELIYTC</sequence>
<feature type="coiled-coil region" evidence="1">
    <location>
        <begin position="64"/>
        <end position="126"/>
    </location>
</feature>
<reference evidence="2" key="1">
    <citation type="submission" date="2021-01" db="EMBL/GenBank/DDBJ databases">
        <authorList>
            <consortium name="Genoscope - CEA"/>
            <person name="William W."/>
        </authorList>
    </citation>
    <scope>NUCLEOTIDE SEQUENCE</scope>
</reference>
<protein>
    <submittedName>
        <fullName evidence="2">Uncharacterized protein</fullName>
    </submittedName>
</protein>
<dbReference type="AlphaFoldDB" id="A0A8S1TAE3"/>
<keyword evidence="3" id="KW-1185">Reference proteome</keyword>
<dbReference type="Proteomes" id="UP000689195">
    <property type="component" value="Unassembled WGS sequence"/>
</dbReference>
<keyword evidence="1" id="KW-0175">Coiled coil</keyword>
<evidence type="ECO:0000256" key="1">
    <source>
        <dbReference type="SAM" id="Coils"/>
    </source>
</evidence>
<evidence type="ECO:0000313" key="2">
    <source>
        <dbReference type="EMBL" id="CAD8148216.1"/>
    </source>
</evidence>
<name>A0A8S1TAE3_9CILI</name>
<comment type="caution">
    <text evidence="2">The sequence shown here is derived from an EMBL/GenBank/DDBJ whole genome shotgun (WGS) entry which is preliminary data.</text>
</comment>
<proteinExistence type="predicted"/>
<evidence type="ECO:0000313" key="3">
    <source>
        <dbReference type="Proteomes" id="UP000689195"/>
    </source>
</evidence>